<dbReference type="Proteomes" id="UP000799757">
    <property type="component" value="Unassembled WGS sequence"/>
</dbReference>
<protein>
    <submittedName>
        <fullName evidence="1">Uncharacterized protein</fullName>
    </submittedName>
</protein>
<evidence type="ECO:0000313" key="2">
    <source>
        <dbReference type="Proteomes" id="UP000799757"/>
    </source>
</evidence>
<accession>A0A6A6WUJ6</accession>
<name>A0A6A6WUJ6_9PLEO</name>
<reference evidence="1" key="1">
    <citation type="journal article" date="2020" name="Stud. Mycol.">
        <title>101 Dothideomycetes genomes: a test case for predicting lifestyles and emergence of pathogens.</title>
        <authorList>
            <person name="Haridas S."/>
            <person name="Albert R."/>
            <person name="Binder M."/>
            <person name="Bloem J."/>
            <person name="Labutti K."/>
            <person name="Salamov A."/>
            <person name="Andreopoulos B."/>
            <person name="Baker S."/>
            <person name="Barry K."/>
            <person name="Bills G."/>
            <person name="Bluhm B."/>
            <person name="Cannon C."/>
            <person name="Castanera R."/>
            <person name="Culley D."/>
            <person name="Daum C."/>
            <person name="Ezra D."/>
            <person name="Gonzalez J."/>
            <person name="Henrissat B."/>
            <person name="Kuo A."/>
            <person name="Liang C."/>
            <person name="Lipzen A."/>
            <person name="Lutzoni F."/>
            <person name="Magnuson J."/>
            <person name="Mondo S."/>
            <person name="Nolan M."/>
            <person name="Ohm R."/>
            <person name="Pangilinan J."/>
            <person name="Park H.-J."/>
            <person name="Ramirez L."/>
            <person name="Alfaro M."/>
            <person name="Sun H."/>
            <person name="Tritt A."/>
            <person name="Yoshinaga Y."/>
            <person name="Zwiers L.-H."/>
            <person name="Turgeon B."/>
            <person name="Goodwin S."/>
            <person name="Spatafora J."/>
            <person name="Crous P."/>
            <person name="Grigoriev I."/>
        </authorList>
    </citation>
    <scope>NUCLEOTIDE SEQUENCE</scope>
    <source>
        <strain evidence="1">CBS 109.77</strain>
    </source>
</reference>
<proteinExistence type="predicted"/>
<gene>
    <name evidence="1" type="ORF">K505DRAFT_124106</name>
</gene>
<keyword evidence="2" id="KW-1185">Reference proteome</keyword>
<evidence type="ECO:0000313" key="1">
    <source>
        <dbReference type="EMBL" id="KAF2787575.1"/>
    </source>
</evidence>
<dbReference type="AlphaFoldDB" id="A0A6A6WUJ6"/>
<organism evidence="1 2">
    <name type="scientific">Melanomma pulvis-pyrius CBS 109.77</name>
    <dbReference type="NCBI Taxonomy" id="1314802"/>
    <lineage>
        <taxon>Eukaryota</taxon>
        <taxon>Fungi</taxon>
        <taxon>Dikarya</taxon>
        <taxon>Ascomycota</taxon>
        <taxon>Pezizomycotina</taxon>
        <taxon>Dothideomycetes</taxon>
        <taxon>Pleosporomycetidae</taxon>
        <taxon>Pleosporales</taxon>
        <taxon>Melanommataceae</taxon>
        <taxon>Melanomma</taxon>
    </lineage>
</organism>
<sequence>MSSQGTPDPRRCIDQVLTPPSASMHRHELYSIVLRSRHDISRPLVHLILGQVSVIISFSFIVPSRTSIDAGSLGEWRHSYIRVEPHHSLLKLLHRTSSHMRIVKHNQK</sequence>
<dbReference type="EMBL" id="MU002302">
    <property type="protein sequence ID" value="KAF2787575.1"/>
    <property type="molecule type" value="Genomic_DNA"/>
</dbReference>